<dbReference type="AlphaFoldDB" id="A0A6M3LXU8"/>
<evidence type="ECO:0000313" key="1">
    <source>
        <dbReference type="EMBL" id="QJA98829.1"/>
    </source>
</evidence>
<dbReference type="EMBL" id="MT143795">
    <property type="protein sequence ID" value="QJB02601.1"/>
    <property type="molecule type" value="Genomic_DNA"/>
</dbReference>
<sequence length="124" mass="13127">MADITFTVNEGTKAGFMDLVAGPNMRDGNAPAGDNFYMPNDGKVILLVTSTAATSAINFVPVLDKFGRTSTPSPWVVTPTTLKLCVIGPFNPEIWNQPNGCVQFKGAAPVATDHYVAVRVGNPT</sequence>
<accession>A0A6M3LXU8</accession>
<reference evidence="1" key="1">
    <citation type="submission" date="2020-03" db="EMBL/GenBank/DDBJ databases">
        <title>The deep terrestrial virosphere.</title>
        <authorList>
            <person name="Holmfeldt K."/>
            <person name="Nilsson E."/>
            <person name="Simone D."/>
            <person name="Lopez-Fernandez M."/>
            <person name="Wu X."/>
            <person name="de Brujin I."/>
            <person name="Lundin D."/>
            <person name="Andersson A."/>
            <person name="Bertilsson S."/>
            <person name="Dopson M."/>
        </authorList>
    </citation>
    <scope>NUCLEOTIDE SEQUENCE</scope>
    <source>
        <strain evidence="1">MM171A01484</strain>
        <strain evidence="2">MM171B01154</strain>
    </source>
</reference>
<evidence type="ECO:0000313" key="2">
    <source>
        <dbReference type="EMBL" id="QJB02601.1"/>
    </source>
</evidence>
<dbReference type="EMBL" id="MT143611">
    <property type="protein sequence ID" value="QJA98829.1"/>
    <property type="molecule type" value="Genomic_DNA"/>
</dbReference>
<organism evidence="1">
    <name type="scientific">viral metagenome</name>
    <dbReference type="NCBI Taxonomy" id="1070528"/>
    <lineage>
        <taxon>unclassified sequences</taxon>
        <taxon>metagenomes</taxon>
        <taxon>organismal metagenomes</taxon>
    </lineage>
</organism>
<name>A0A6M3LXU8_9ZZZZ</name>
<gene>
    <name evidence="1" type="ORF">MM171A01484_0008</name>
    <name evidence="2" type="ORF">MM171B01154_0007</name>
</gene>
<proteinExistence type="predicted"/>
<protein>
    <submittedName>
        <fullName evidence="1">Uncharacterized protein</fullName>
    </submittedName>
</protein>